<dbReference type="GO" id="GO:0006869">
    <property type="term" value="P:lipid transport"/>
    <property type="evidence" value="ECO:0007669"/>
    <property type="project" value="InterPro"/>
</dbReference>
<feature type="signal peptide" evidence="4">
    <location>
        <begin position="1"/>
        <end position="26"/>
    </location>
</feature>
<gene>
    <name evidence="6" type="ORF">Ahy_B04g071450</name>
</gene>
<dbReference type="InterPro" id="IPR036312">
    <property type="entry name" value="Bifun_inhib/LTP/seed_sf"/>
</dbReference>
<dbReference type="EMBL" id="SDMP01000014">
    <property type="protein sequence ID" value="RYR14762.1"/>
    <property type="molecule type" value="Genomic_DNA"/>
</dbReference>
<dbReference type="PROSITE" id="PS00597">
    <property type="entry name" value="PLANT_LTP"/>
    <property type="match status" value="1"/>
</dbReference>
<evidence type="ECO:0000313" key="6">
    <source>
        <dbReference type="EMBL" id="RYR14762.1"/>
    </source>
</evidence>
<dbReference type="Proteomes" id="UP000289738">
    <property type="component" value="Chromosome B04"/>
</dbReference>
<dbReference type="PANTHER" id="PTHR33076">
    <property type="entry name" value="NON-SPECIFIC LIPID-TRANSFER PROTEIN 2-RELATED"/>
    <property type="match status" value="1"/>
</dbReference>
<comment type="caution">
    <text evidence="6">The sequence shown here is derived from an EMBL/GenBank/DDBJ whole genome shotgun (WGS) entry which is preliminary data.</text>
</comment>
<dbReference type="Pfam" id="PF00234">
    <property type="entry name" value="Tryp_alpha_amyl"/>
    <property type="match status" value="1"/>
</dbReference>
<keyword evidence="2" id="KW-1015">Disulfide bond</keyword>
<dbReference type="PRINTS" id="PR00382">
    <property type="entry name" value="LIPIDTRNSFER"/>
</dbReference>
<protein>
    <recommendedName>
        <fullName evidence="3">Non-specific lipid-transfer protein</fullName>
    </recommendedName>
</protein>
<sequence>MAKNTLVICIALVCMTLISSAPKTEAVSCMQVVQQLTPCISYVENGGAVSPQCCNGIRTLLSLAPARQDRQTVCTCIKNAIRGINFNQNTLNLAAGLPSKCRVNIPYQISPSVDCARLTF</sequence>
<organism evidence="6 7">
    <name type="scientific">Arachis hypogaea</name>
    <name type="common">Peanut</name>
    <dbReference type="NCBI Taxonomy" id="3818"/>
    <lineage>
        <taxon>Eukaryota</taxon>
        <taxon>Viridiplantae</taxon>
        <taxon>Streptophyta</taxon>
        <taxon>Embryophyta</taxon>
        <taxon>Tracheophyta</taxon>
        <taxon>Spermatophyta</taxon>
        <taxon>Magnoliopsida</taxon>
        <taxon>eudicotyledons</taxon>
        <taxon>Gunneridae</taxon>
        <taxon>Pentapetalae</taxon>
        <taxon>rosids</taxon>
        <taxon>fabids</taxon>
        <taxon>Fabales</taxon>
        <taxon>Fabaceae</taxon>
        <taxon>Papilionoideae</taxon>
        <taxon>50 kb inversion clade</taxon>
        <taxon>dalbergioids sensu lato</taxon>
        <taxon>Dalbergieae</taxon>
        <taxon>Pterocarpus clade</taxon>
        <taxon>Arachis</taxon>
    </lineage>
</organism>
<keyword evidence="3" id="KW-0813">Transport</keyword>
<comment type="similarity">
    <text evidence="1 3">Belongs to the plant LTP family.</text>
</comment>
<evidence type="ECO:0000313" key="7">
    <source>
        <dbReference type="Proteomes" id="UP000289738"/>
    </source>
</evidence>
<dbReference type="InterPro" id="IPR016140">
    <property type="entry name" value="Bifunc_inhib/LTP/seed_store"/>
</dbReference>
<evidence type="ECO:0000256" key="1">
    <source>
        <dbReference type="ARBA" id="ARBA00009748"/>
    </source>
</evidence>
<dbReference type="Gene3D" id="1.10.110.10">
    <property type="entry name" value="Plant lipid-transfer and hydrophobic proteins"/>
    <property type="match status" value="1"/>
</dbReference>
<dbReference type="SMART" id="SM00499">
    <property type="entry name" value="AAI"/>
    <property type="match status" value="1"/>
</dbReference>
<dbReference type="InterPro" id="IPR000528">
    <property type="entry name" value="Plant_nsLTP"/>
</dbReference>
<keyword evidence="4" id="KW-0732">Signal</keyword>
<comment type="function">
    <text evidence="3">Plant non-specific lipid-transfer proteins transfer phospholipids as well as galactolipids across membranes. May play a role in wax or cutin deposition in the cell walls of expanding epidermal cells and certain secretory tissues.</text>
</comment>
<name>A0A444ZKS5_ARAHY</name>
<evidence type="ECO:0000259" key="5">
    <source>
        <dbReference type="SMART" id="SM00499"/>
    </source>
</evidence>
<dbReference type="CDD" id="cd01960">
    <property type="entry name" value="nsLTP1"/>
    <property type="match status" value="1"/>
</dbReference>
<dbReference type="STRING" id="3818.A0A444ZKS5"/>
<dbReference type="GO" id="GO:0008289">
    <property type="term" value="F:lipid binding"/>
    <property type="evidence" value="ECO:0007669"/>
    <property type="project" value="UniProtKB-KW"/>
</dbReference>
<accession>A0A444ZKS5</accession>
<keyword evidence="7" id="KW-1185">Reference proteome</keyword>
<proteinExistence type="inferred from homology"/>
<reference evidence="6 7" key="1">
    <citation type="submission" date="2019-01" db="EMBL/GenBank/DDBJ databases">
        <title>Sequencing of cultivated peanut Arachis hypogaea provides insights into genome evolution and oil improvement.</title>
        <authorList>
            <person name="Chen X."/>
        </authorList>
    </citation>
    <scope>NUCLEOTIDE SEQUENCE [LARGE SCALE GENOMIC DNA]</scope>
    <source>
        <strain evidence="7">cv. Fuhuasheng</strain>
        <tissue evidence="6">Leaves</tissue>
    </source>
</reference>
<feature type="chain" id="PRO_5019220154" description="Non-specific lipid-transfer protein" evidence="4">
    <location>
        <begin position="27"/>
        <end position="120"/>
    </location>
</feature>
<dbReference type="SUPFAM" id="SSF47699">
    <property type="entry name" value="Bifunctional inhibitor/lipid-transfer protein/seed storage 2S albumin"/>
    <property type="match status" value="1"/>
</dbReference>
<evidence type="ECO:0000256" key="3">
    <source>
        <dbReference type="RuleBase" id="RU000628"/>
    </source>
</evidence>
<feature type="domain" description="Bifunctional inhibitor/plant lipid transfer protein/seed storage helical" evidence="5">
    <location>
        <begin position="29"/>
        <end position="115"/>
    </location>
</feature>
<evidence type="ECO:0000256" key="4">
    <source>
        <dbReference type="SAM" id="SignalP"/>
    </source>
</evidence>
<evidence type="ECO:0000256" key="2">
    <source>
        <dbReference type="ARBA" id="ARBA00023157"/>
    </source>
</evidence>
<keyword evidence="3" id="KW-0446">Lipid-binding</keyword>
<dbReference type="AlphaFoldDB" id="A0A444ZKS5"/>